<evidence type="ECO:0000313" key="9">
    <source>
        <dbReference type="EMBL" id="KAL0956599.1"/>
    </source>
</evidence>
<comment type="similarity">
    <text evidence="2">Belongs to the peptidase A22B family.</text>
</comment>
<feature type="transmembrane region" description="Helical" evidence="8">
    <location>
        <begin position="6"/>
        <end position="25"/>
    </location>
</feature>
<keyword evidence="3 8" id="KW-0812">Transmembrane</keyword>
<comment type="subcellular location">
    <subcellularLocation>
        <location evidence="1">Endoplasmic reticulum membrane</location>
        <topology evidence="1">Multi-pass membrane protein</topology>
    </subcellularLocation>
</comment>
<dbReference type="SMART" id="SM00730">
    <property type="entry name" value="PSN"/>
    <property type="match status" value="1"/>
</dbReference>
<evidence type="ECO:0000256" key="1">
    <source>
        <dbReference type="ARBA" id="ARBA00004477"/>
    </source>
</evidence>
<proteinExistence type="inferred from homology"/>
<evidence type="ECO:0008006" key="11">
    <source>
        <dbReference type="Google" id="ProtNLM"/>
    </source>
</evidence>
<feature type="transmembrane region" description="Helical" evidence="8">
    <location>
        <begin position="243"/>
        <end position="264"/>
    </location>
</feature>
<evidence type="ECO:0000256" key="8">
    <source>
        <dbReference type="SAM" id="Phobius"/>
    </source>
</evidence>
<feature type="transmembrane region" description="Helical" evidence="8">
    <location>
        <begin position="89"/>
        <end position="113"/>
    </location>
</feature>
<evidence type="ECO:0000256" key="2">
    <source>
        <dbReference type="ARBA" id="ARBA00006859"/>
    </source>
</evidence>
<dbReference type="Proteomes" id="UP001556367">
    <property type="component" value="Unassembled WGS sequence"/>
</dbReference>
<dbReference type="Pfam" id="PF04258">
    <property type="entry name" value="Peptidase_A22B"/>
    <property type="match status" value="1"/>
</dbReference>
<organism evidence="9 10">
    <name type="scientific">Hohenbuehelia grisea</name>
    <dbReference type="NCBI Taxonomy" id="104357"/>
    <lineage>
        <taxon>Eukaryota</taxon>
        <taxon>Fungi</taxon>
        <taxon>Dikarya</taxon>
        <taxon>Basidiomycota</taxon>
        <taxon>Agaricomycotina</taxon>
        <taxon>Agaricomycetes</taxon>
        <taxon>Agaricomycetidae</taxon>
        <taxon>Agaricales</taxon>
        <taxon>Pleurotineae</taxon>
        <taxon>Pleurotaceae</taxon>
        <taxon>Hohenbuehelia</taxon>
    </lineage>
</organism>
<dbReference type="PANTHER" id="PTHR12174:SF23">
    <property type="entry name" value="MINOR HISTOCOMPATIBILITY ANTIGEN H13"/>
    <property type="match status" value="1"/>
</dbReference>
<reference evidence="10" key="1">
    <citation type="submission" date="2024-06" db="EMBL/GenBank/DDBJ databases">
        <title>Multi-omics analyses provide insights into the biosynthesis of the anticancer antibiotic pleurotin in Hohenbuehelia grisea.</title>
        <authorList>
            <person name="Weaver J.A."/>
            <person name="Alberti F."/>
        </authorList>
    </citation>
    <scope>NUCLEOTIDE SEQUENCE [LARGE SCALE GENOMIC DNA]</scope>
    <source>
        <strain evidence="10">T-177</strain>
    </source>
</reference>
<keyword evidence="10" id="KW-1185">Reference proteome</keyword>
<keyword evidence="7 8" id="KW-0472">Membrane</keyword>
<protein>
    <recommendedName>
        <fullName evidence="11">Peptidase A22B, signal peptide peptidase</fullName>
    </recommendedName>
</protein>
<sequence>MSQDWHLLSSYAGLLFLATGAIYCGSFGSLPNPKPAPGEAQEDEDEEEEVSERMSSEDAWLFPVIGSVTLFGLYLVVKYLGPEWINYLLGWYFSLAGVASVWKTATSFARFVVGETQWKKFDKNSLAIKKGGIALFTTSLRTPAVALMPFATIPSLLYSFGSTTARKSALLTDVLAMSFCHSSLSLLKIDSFKTGCILLSGLFFYDIWWVFGTEVMVKVATTLDVPIKLLWPKSYLFSTARGFTMLGLGDIVIPGTFVSLGLRYDYFRHQAAGSTGSSGSFPKPYFKASLVAYTLGLVTTMVVMHSFGKAQPALLYLSPACILSFFATALLRGELSEAWAWSDEPPAAGADADKAKNKSE</sequence>
<feature type="transmembrane region" description="Helical" evidence="8">
    <location>
        <begin position="313"/>
        <end position="331"/>
    </location>
</feature>
<keyword evidence="5" id="KW-0256">Endoplasmic reticulum</keyword>
<name>A0ABR3JLC2_9AGAR</name>
<feature type="transmembrane region" description="Helical" evidence="8">
    <location>
        <begin position="194"/>
        <end position="211"/>
    </location>
</feature>
<dbReference type="InterPro" id="IPR007369">
    <property type="entry name" value="Peptidase_A22B_SPP"/>
</dbReference>
<feature type="transmembrane region" description="Helical" evidence="8">
    <location>
        <begin position="133"/>
        <end position="157"/>
    </location>
</feature>
<evidence type="ECO:0000256" key="3">
    <source>
        <dbReference type="ARBA" id="ARBA00022692"/>
    </source>
</evidence>
<evidence type="ECO:0000313" key="10">
    <source>
        <dbReference type="Proteomes" id="UP001556367"/>
    </source>
</evidence>
<feature type="transmembrane region" description="Helical" evidence="8">
    <location>
        <begin position="285"/>
        <end position="307"/>
    </location>
</feature>
<dbReference type="EMBL" id="JASNQZ010000006">
    <property type="protein sequence ID" value="KAL0956599.1"/>
    <property type="molecule type" value="Genomic_DNA"/>
</dbReference>
<evidence type="ECO:0000256" key="5">
    <source>
        <dbReference type="ARBA" id="ARBA00022824"/>
    </source>
</evidence>
<feature type="transmembrane region" description="Helical" evidence="8">
    <location>
        <begin position="59"/>
        <end position="77"/>
    </location>
</feature>
<dbReference type="PANTHER" id="PTHR12174">
    <property type="entry name" value="SIGNAL PEPTIDE PEPTIDASE"/>
    <property type="match status" value="1"/>
</dbReference>
<accession>A0ABR3JLC2</accession>
<evidence type="ECO:0000256" key="6">
    <source>
        <dbReference type="ARBA" id="ARBA00022989"/>
    </source>
</evidence>
<gene>
    <name evidence="9" type="ORF">HGRIS_002736</name>
</gene>
<evidence type="ECO:0000256" key="7">
    <source>
        <dbReference type="ARBA" id="ARBA00023136"/>
    </source>
</evidence>
<comment type="caution">
    <text evidence="9">The sequence shown here is derived from an EMBL/GenBank/DDBJ whole genome shotgun (WGS) entry which is preliminary data.</text>
</comment>
<keyword evidence="6 8" id="KW-1133">Transmembrane helix</keyword>
<keyword evidence="4" id="KW-0378">Hydrolase</keyword>
<evidence type="ECO:0000256" key="4">
    <source>
        <dbReference type="ARBA" id="ARBA00022801"/>
    </source>
</evidence>
<dbReference type="InterPro" id="IPR006639">
    <property type="entry name" value="Preselin/SPP"/>
</dbReference>